<dbReference type="OMA" id="IYIAKME"/>
<dbReference type="STRING" id="6265.A0A0B2VCU7"/>
<evidence type="ECO:0000256" key="2">
    <source>
        <dbReference type="ARBA" id="ARBA00005669"/>
    </source>
</evidence>
<keyword evidence="4 6" id="KW-0732">Signal</keyword>
<feature type="signal peptide" evidence="6">
    <location>
        <begin position="1"/>
        <end position="19"/>
    </location>
</feature>
<reference evidence="7 8" key="1">
    <citation type="submission" date="2014-11" db="EMBL/GenBank/DDBJ databases">
        <title>Genetic blueprint of the zoonotic pathogen Toxocara canis.</title>
        <authorList>
            <person name="Zhu X.-Q."/>
            <person name="Korhonen P.K."/>
            <person name="Cai H."/>
            <person name="Young N.D."/>
            <person name="Nejsum P."/>
            <person name="von Samson-Himmelstjerna G."/>
            <person name="Boag P.R."/>
            <person name="Tan P."/>
            <person name="Li Q."/>
            <person name="Min J."/>
            <person name="Yang Y."/>
            <person name="Wang X."/>
            <person name="Fang X."/>
            <person name="Hall R.S."/>
            <person name="Hofmann A."/>
            <person name="Sternberg P.W."/>
            <person name="Jex A.R."/>
            <person name="Gasser R.B."/>
        </authorList>
    </citation>
    <scope>NUCLEOTIDE SEQUENCE [LARGE SCALE GENOMIC DNA]</scope>
    <source>
        <strain evidence="7">PN_DK_2014</strain>
    </source>
</reference>
<dbReference type="AlphaFoldDB" id="A0A0B2VCU7"/>
<evidence type="ECO:0000256" key="3">
    <source>
        <dbReference type="ARBA" id="ARBA00022525"/>
    </source>
</evidence>
<keyword evidence="3" id="KW-0964">Secreted</keyword>
<keyword evidence="8" id="KW-1185">Reference proteome</keyword>
<dbReference type="InterPro" id="IPR051998">
    <property type="entry name" value="Meteorin-like"/>
</dbReference>
<dbReference type="EMBL" id="JPKZ01002016">
    <property type="protein sequence ID" value="KHN78815.1"/>
    <property type="molecule type" value="Genomic_DNA"/>
</dbReference>
<accession>A0A0B2VCU7</accession>
<comment type="caution">
    <text evidence="7">The sequence shown here is derived from an EMBL/GenBank/DDBJ whole genome shotgun (WGS) entry which is preliminary data.</text>
</comment>
<gene>
    <name evidence="7" type="ORF">Tcan_08737</name>
</gene>
<dbReference type="Proteomes" id="UP000031036">
    <property type="component" value="Unassembled WGS sequence"/>
</dbReference>
<dbReference type="GO" id="GO:0005179">
    <property type="term" value="F:hormone activity"/>
    <property type="evidence" value="ECO:0007669"/>
    <property type="project" value="TreeGrafter"/>
</dbReference>
<sequence length="253" mass="28795">MFFRFLLIVAVSFVQLICLEENLVHGSPAVASRCTWEGSGVPGDRSIRKVRLSCNRGAVIWRQPIGAIHVHIDVARRDGSQLCFRLLPEHTKFVSILRVEKNKLTPLELRADEIVCIDKNVNSETFSIFLQSTNPEPWKGVHVAGFKYEVVMKRRSKRVFEGWVDANSSDLIDKSRAFVDKLIRRPMLYAEILKKEPHGRLTAVIEGCVPSEGKRLFIARTRLGRVHVLCSPLVDEFRRLAYESEGKALCQLI</sequence>
<organism evidence="7 8">
    <name type="scientific">Toxocara canis</name>
    <name type="common">Canine roundworm</name>
    <dbReference type="NCBI Taxonomy" id="6265"/>
    <lineage>
        <taxon>Eukaryota</taxon>
        <taxon>Metazoa</taxon>
        <taxon>Ecdysozoa</taxon>
        <taxon>Nematoda</taxon>
        <taxon>Chromadorea</taxon>
        <taxon>Rhabditida</taxon>
        <taxon>Spirurina</taxon>
        <taxon>Ascaridomorpha</taxon>
        <taxon>Ascaridoidea</taxon>
        <taxon>Toxocaridae</taxon>
        <taxon>Toxocara</taxon>
    </lineage>
</organism>
<name>A0A0B2VCU7_TOXCA</name>
<dbReference type="PANTHER" id="PTHR28593:SF3">
    <property type="entry name" value="METEORIN-LIKE PROTEIN"/>
    <property type="match status" value="1"/>
</dbReference>
<feature type="chain" id="PRO_5002078144" evidence="6">
    <location>
        <begin position="20"/>
        <end position="253"/>
    </location>
</feature>
<evidence type="ECO:0000256" key="4">
    <source>
        <dbReference type="ARBA" id="ARBA00022729"/>
    </source>
</evidence>
<comment type="subcellular location">
    <subcellularLocation>
        <location evidence="1">Secreted</location>
    </subcellularLocation>
</comment>
<dbReference type="GO" id="GO:0005615">
    <property type="term" value="C:extracellular space"/>
    <property type="evidence" value="ECO:0007669"/>
    <property type="project" value="TreeGrafter"/>
</dbReference>
<protein>
    <submittedName>
        <fullName evidence="7">Uncharacterized protein</fullName>
    </submittedName>
</protein>
<evidence type="ECO:0000256" key="6">
    <source>
        <dbReference type="SAM" id="SignalP"/>
    </source>
</evidence>
<evidence type="ECO:0000256" key="5">
    <source>
        <dbReference type="ARBA" id="ARBA00023157"/>
    </source>
</evidence>
<dbReference type="PANTHER" id="PTHR28593">
    <property type="entry name" value="METEORIN-LIKE PROTEIN"/>
    <property type="match status" value="1"/>
</dbReference>
<comment type="similarity">
    <text evidence="2">Belongs to the meteorin family.</text>
</comment>
<evidence type="ECO:0000313" key="7">
    <source>
        <dbReference type="EMBL" id="KHN78815.1"/>
    </source>
</evidence>
<evidence type="ECO:0000313" key="8">
    <source>
        <dbReference type="Proteomes" id="UP000031036"/>
    </source>
</evidence>
<proteinExistence type="inferred from homology"/>
<evidence type="ECO:0000256" key="1">
    <source>
        <dbReference type="ARBA" id="ARBA00004613"/>
    </source>
</evidence>
<keyword evidence="5" id="KW-1015">Disulfide bond</keyword>